<gene>
    <name evidence="1" type="ORF">FTUN_4315</name>
</gene>
<dbReference type="KEGG" id="ftj:FTUN_4315"/>
<dbReference type="PROSITE" id="PS01332">
    <property type="entry name" value="HTH_RRF2_1"/>
    <property type="match status" value="1"/>
</dbReference>
<dbReference type="Proteomes" id="UP000503447">
    <property type="component" value="Chromosome"/>
</dbReference>
<proteinExistence type="predicted"/>
<dbReference type="SUPFAM" id="SSF46785">
    <property type="entry name" value="Winged helix' DNA-binding domain"/>
    <property type="match status" value="1"/>
</dbReference>
<dbReference type="InterPro" id="IPR000944">
    <property type="entry name" value="Tscrpt_reg_Rrf2"/>
</dbReference>
<accession>A0A6M5YTK6</accession>
<dbReference type="InterPro" id="IPR036390">
    <property type="entry name" value="WH_DNA-bd_sf"/>
</dbReference>
<dbReference type="PANTHER" id="PTHR33221:SF13">
    <property type="entry name" value="TRANSCRIPTIONAL REGULATOR-RELATED"/>
    <property type="match status" value="1"/>
</dbReference>
<keyword evidence="2" id="KW-1185">Reference proteome</keyword>
<organism evidence="1 2">
    <name type="scientific">Frigoriglobus tundricola</name>
    <dbReference type="NCBI Taxonomy" id="2774151"/>
    <lineage>
        <taxon>Bacteria</taxon>
        <taxon>Pseudomonadati</taxon>
        <taxon>Planctomycetota</taxon>
        <taxon>Planctomycetia</taxon>
        <taxon>Gemmatales</taxon>
        <taxon>Gemmataceae</taxon>
        <taxon>Frigoriglobus</taxon>
    </lineage>
</organism>
<sequence length="194" mass="20610">MAPGGKSGNWTPNSDLAPLPYFTIIESQGQASEITNCRGVEMFSQTVEYALRAVIHLANEAPAARTTAQIADATRVPKDYLSKILQGLAKKGIVDTQRGVGGGISLAKPPTELTILDVVNAVEPIKRFLVCPLDLPNHGTNLCPLHKRMDDAMATVEAAFRNTTLAEVLADPSNTSVPLCDGSGAVQSLKMRGK</sequence>
<name>A0A6M5YTK6_9BACT</name>
<protein>
    <submittedName>
        <fullName evidence="1">Rrf2 family transcriptional regulator</fullName>
    </submittedName>
</protein>
<reference evidence="2" key="1">
    <citation type="submission" date="2020-05" db="EMBL/GenBank/DDBJ databases">
        <title>Frigoriglobus tundricola gen. nov., sp. nov., a psychrotolerant cellulolytic planctomycete of the family Gemmataceae with two divergent copies of 16S rRNA gene.</title>
        <authorList>
            <person name="Kulichevskaya I.S."/>
            <person name="Ivanova A.A."/>
            <person name="Naumoff D.G."/>
            <person name="Beletsky A.V."/>
            <person name="Rijpstra W.I.C."/>
            <person name="Sinninghe Damste J.S."/>
            <person name="Mardanov A.V."/>
            <person name="Ravin N.V."/>
            <person name="Dedysh S.N."/>
        </authorList>
    </citation>
    <scope>NUCLEOTIDE SEQUENCE [LARGE SCALE GENOMIC DNA]</scope>
    <source>
        <strain evidence="2">PL17</strain>
    </source>
</reference>
<dbReference type="PANTHER" id="PTHR33221">
    <property type="entry name" value="WINGED HELIX-TURN-HELIX TRANSCRIPTIONAL REGULATOR, RRF2 FAMILY"/>
    <property type="match status" value="1"/>
</dbReference>
<dbReference type="EMBL" id="CP053452">
    <property type="protein sequence ID" value="QJW96756.1"/>
    <property type="molecule type" value="Genomic_DNA"/>
</dbReference>
<dbReference type="GO" id="GO:0003700">
    <property type="term" value="F:DNA-binding transcription factor activity"/>
    <property type="evidence" value="ECO:0007669"/>
    <property type="project" value="TreeGrafter"/>
</dbReference>
<dbReference type="PROSITE" id="PS51197">
    <property type="entry name" value="HTH_RRF2_2"/>
    <property type="match status" value="1"/>
</dbReference>
<dbReference type="Gene3D" id="1.10.10.10">
    <property type="entry name" value="Winged helix-like DNA-binding domain superfamily/Winged helix DNA-binding domain"/>
    <property type="match status" value="1"/>
</dbReference>
<dbReference type="InterPro" id="IPR030489">
    <property type="entry name" value="TR_Rrf2-type_CS"/>
</dbReference>
<dbReference type="AlphaFoldDB" id="A0A6M5YTK6"/>
<dbReference type="InterPro" id="IPR036388">
    <property type="entry name" value="WH-like_DNA-bd_sf"/>
</dbReference>
<dbReference type="GO" id="GO:0005829">
    <property type="term" value="C:cytosol"/>
    <property type="evidence" value="ECO:0007669"/>
    <property type="project" value="TreeGrafter"/>
</dbReference>
<evidence type="ECO:0000313" key="2">
    <source>
        <dbReference type="Proteomes" id="UP000503447"/>
    </source>
</evidence>
<dbReference type="Pfam" id="PF02082">
    <property type="entry name" value="Rrf2"/>
    <property type="match status" value="1"/>
</dbReference>
<evidence type="ECO:0000313" key="1">
    <source>
        <dbReference type="EMBL" id="QJW96756.1"/>
    </source>
</evidence>
<dbReference type="NCBIfam" id="TIGR00738">
    <property type="entry name" value="rrf2_super"/>
    <property type="match status" value="1"/>
</dbReference>